<dbReference type="EMBL" id="SODD01000004">
    <property type="protein sequence ID" value="TDW25533.1"/>
    <property type="molecule type" value="Genomic_DNA"/>
</dbReference>
<keyword evidence="1" id="KW-0812">Transmembrane</keyword>
<name>A0A4R8AAU3_9FIRM</name>
<organism evidence="2 3">
    <name type="scientific">Breznakia blatticola</name>
    <dbReference type="NCBI Taxonomy" id="1754012"/>
    <lineage>
        <taxon>Bacteria</taxon>
        <taxon>Bacillati</taxon>
        <taxon>Bacillota</taxon>
        <taxon>Erysipelotrichia</taxon>
        <taxon>Erysipelotrichales</taxon>
        <taxon>Erysipelotrichaceae</taxon>
        <taxon>Breznakia</taxon>
    </lineage>
</organism>
<dbReference type="RefSeq" id="WP_134168068.1">
    <property type="nucleotide sequence ID" value="NZ_SODD01000004.1"/>
</dbReference>
<evidence type="ECO:0000313" key="3">
    <source>
        <dbReference type="Proteomes" id="UP000294743"/>
    </source>
</evidence>
<keyword evidence="3" id="KW-1185">Reference proteome</keyword>
<dbReference type="Proteomes" id="UP000294743">
    <property type="component" value="Unassembled WGS sequence"/>
</dbReference>
<sequence>MGSDQFIEMLSQVSSKLIPVAVLILIIFLIVCVKNVIESLKTLNKTLTTTEAQVKKLDRPLQTVGDISDTVDRFHIKTRDTIDAGLDAAKEGFSAVKEKAKGVKVKPRHAKSTSDQTTVEVEEVIINEE</sequence>
<comment type="caution">
    <text evidence="2">The sequence shown here is derived from an EMBL/GenBank/DDBJ whole genome shotgun (WGS) entry which is preliminary data.</text>
</comment>
<evidence type="ECO:0000313" key="2">
    <source>
        <dbReference type="EMBL" id="TDW25533.1"/>
    </source>
</evidence>
<reference evidence="2 3" key="1">
    <citation type="submission" date="2019-03" db="EMBL/GenBank/DDBJ databases">
        <title>Genomic Encyclopedia of Type Strains, Phase IV (KMG-IV): sequencing the most valuable type-strain genomes for metagenomic binning, comparative biology and taxonomic classification.</title>
        <authorList>
            <person name="Goeker M."/>
        </authorList>
    </citation>
    <scope>NUCLEOTIDE SEQUENCE [LARGE SCALE GENOMIC DNA]</scope>
    <source>
        <strain evidence="2 3">DSM 28867</strain>
    </source>
</reference>
<proteinExistence type="predicted"/>
<evidence type="ECO:0000256" key="1">
    <source>
        <dbReference type="SAM" id="Phobius"/>
    </source>
</evidence>
<gene>
    <name evidence="2" type="ORF">EDD63_10461</name>
</gene>
<protein>
    <recommendedName>
        <fullName evidence="4">DUF948 domain-containing protein</fullName>
    </recommendedName>
</protein>
<dbReference type="AlphaFoldDB" id="A0A4R8AAU3"/>
<feature type="transmembrane region" description="Helical" evidence="1">
    <location>
        <begin position="17"/>
        <end position="37"/>
    </location>
</feature>
<dbReference type="OrthoDB" id="1769809at2"/>
<accession>A0A4R8AAU3</accession>
<keyword evidence="1" id="KW-1133">Transmembrane helix</keyword>
<keyword evidence="1" id="KW-0472">Membrane</keyword>
<evidence type="ECO:0008006" key="4">
    <source>
        <dbReference type="Google" id="ProtNLM"/>
    </source>
</evidence>